<evidence type="ECO:0000256" key="8">
    <source>
        <dbReference type="ARBA" id="ARBA00022679"/>
    </source>
</evidence>
<dbReference type="GO" id="GO:0004660">
    <property type="term" value="F:protein farnesyltransferase activity"/>
    <property type="evidence" value="ECO:0007669"/>
    <property type="project" value="UniProtKB-EC"/>
</dbReference>
<evidence type="ECO:0000256" key="15">
    <source>
        <dbReference type="ARBA" id="ARBA00043086"/>
    </source>
</evidence>
<comment type="similarity">
    <text evidence="4">Belongs to the cerato-ulmin hydrophobin family.</text>
</comment>
<evidence type="ECO:0000256" key="9">
    <source>
        <dbReference type="ARBA" id="ARBA00022737"/>
    </source>
</evidence>
<dbReference type="Gene3D" id="3.20.120.10">
    <property type="entry name" value="Hydrophobin"/>
    <property type="match status" value="1"/>
</dbReference>
<name>A0A2P4ZRD1_9HYPO</name>
<evidence type="ECO:0000256" key="5">
    <source>
        <dbReference type="ARBA" id="ARBA00012700"/>
    </source>
</evidence>
<evidence type="ECO:0000313" key="19">
    <source>
        <dbReference type="Proteomes" id="UP000054821"/>
    </source>
</evidence>
<dbReference type="EMBL" id="JPDN02000012">
    <property type="protein sequence ID" value="PON26860.1"/>
    <property type="molecule type" value="Genomic_DNA"/>
</dbReference>
<evidence type="ECO:0000256" key="3">
    <source>
        <dbReference type="ARBA" id="ARBA00006734"/>
    </source>
</evidence>
<evidence type="ECO:0000256" key="17">
    <source>
        <dbReference type="SAM" id="SignalP"/>
    </source>
</evidence>
<comment type="cofactor">
    <cofactor evidence="1">
        <name>Mg(2+)</name>
        <dbReference type="ChEBI" id="CHEBI:18420"/>
    </cofactor>
</comment>
<dbReference type="EC" id="2.5.1.59" evidence="5"/>
<organism evidence="18 19">
    <name type="scientific">Trichoderma gamsii</name>
    <dbReference type="NCBI Taxonomy" id="398673"/>
    <lineage>
        <taxon>Eukaryota</taxon>
        <taxon>Fungi</taxon>
        <taxon>Dikarya</taxon>
        <taxon>Ascomycota</taxon>
        <taxon>Pezizomycotina</taxon>
        <taxon>Sordariomycetes</taxon>
        <taxon>Hypocreomycetidae</taxon>
        <taxon>Hypocreales</taxon>
        <taxon>Hypocreaceae</taxon>
        <taxon>Trichoderma</taxon>
    </lineage>
</organism>
<evidence type="ECO:0000313" key="18">
    <source>
        <dbReference type="EMBL" id="PON26860.1"/>
    </source>
</evidence>
<comment type="caution">
    <text evidence="18">The sequence shown here is derived from an EMBL/GenBank/DDBJ whole genome shotgun (WGS) entry which is preliminary data.</text>
</comment>
<keyword evidence="10" id="KW-0460">Magnesium</keyword>
<keyword evidence="11" id="KW-1015">Disulfide bond</keyword>
<dbReference type="GeneID" id="29988359"/>
<dbReference type="Gene3D" id="1.25.40.120">
    <property type="entry name" value="Protein prenylyltransferase"/>
    <property type="match status" value="1"/>
</dbReference>
<evidence type="ECO:0000256" key="12">
    <source>
        <dbReference type="ARBA" id="ARBA00040965"/>
    </source>
</evidence>
<dbReference type="GO" id="GO:0004662">
    <property type="term" value="F:CAAX-protein geranylgeranyltransferase activity"/>
    <property type="evidence" value="ECO:0007669"/>
    <property type="project" value="UniProtKB-EC"/>
</dbReference>
<dbReference type="GO" id="GO:0005953">
    <property type="term" value="C:CAAX-protein geranylgeranyltransferase complex"/>
    <property type="evidence" value="ECO:0007669"/>
    <property type="project" value="TreeGrafter"/>
</dbReference>
<dbReference type="Pfam" id="PF06766">
    <property type="entry name" value="Hydrophobin_2"/>
    <property type="match status" value="1"/>
</dbReference>
<dbReference type="PANTHER" id="PTHR11129:SF1">
    <property type="entry name" value="PROTEIN FARNESYLTRANSFERASE_GERANYLGERANYLTRANSFERASE TYPE-1 SUBUNIT ALPHA"/>
    <property type="match status" value="1"/>
</dbReference>
<feature type="chain" id="PRO_5015158877" description="Protein farnesyltransferase/geranylgeranyltransferase type-1 subunit alpha" evidence="17">
    <location>
        <begin position="16"/>
        <end position="592"/>
    </location>
</feature>
<evidence type="ECO:0000256" key="11">
    <source>
        <dbReference type="ARBA" id="ARBA00023157"/>
    </source>
</evidence>
<comment type="similarity">
    <text evidence="3">Belongs to the protein prenyltransferase subunit alpha family.</text>
</comment>
<evidence type="ECO:0000256" key="1">
    <source>
        <dbReference type="ARBA" id="ARBA00001946"/>
    </source>
</evidence>
<evidence type="ECO:0000256" key="2">
    <source>
        <dbReference type="ARBA" id="ARBA00004196"/>
    </source>
</evidence>
<dbReference type="AlphaFoldDB" id="A0A2P4ZRD1"/>
<keyword evidence="19" id="KW-1185">Reference proteome</keyword>
<keyword evidence="17" id="KW-0732">Signal</keyword>
<dbReference type="InterPro" id="IPR010636">
    <property type="entry name" value="Class_II_hydrophobin"/>
</dbReference>
<dbReference type="InterPro" id="IPR002088">
    <property type="entry name" value="Prenyl_trans_a"/>
</dbReference>
<evidence type="ECO:0000256" key="14">
    <source>
        <dbReference type="ARBA" id="ARBA00042436"/>
    </source>
</evidence>
<comment type="subcellular location">
    <subcellularLocation>
        <location evidence="2">Cell envelope</location>
    </subcellularLocation>
</comment>
<dbReference type="STRING" id="398673.A0A2P4ZRD1"/>
<dbReference type="SUPFAM" id="SSF48439">
    <property type="entry name" value="Protein prenylyltransferase"/>
    <property type="match status" value="1"/>
</dbReference>
<dbReference type="RefSeq" id="XP_018658547.1">
    <property type="nucleotide sequence ID" value="XM_018808276.1"/>
</dbReference>
<dbReference type="Proteomes" id="UP000054821">
    <property type="component" value="Unassembled WGS sequence"/>
</dbReference>
<evidence type="ECO:0000256" key="13">
    <source>
        <dbReference type="ARBA" id="ARBA00041392"/>
    </source>
</evidence>
<evidence type="ECO:0000256" key="7">
    <source>
        <dbReference type="ARBA" id="ARBA00022602"/>
    </source>
</evidence>
<protein>
    <recommendedName>
        <fullName evidence="12">Protein farnesyltransferase/geranylgeranyltransferase type-1 subunit alpha</fullName>
        <ecNumber evidence="6">2.5.1.58</ecNumber>
        <ecNumber evidence="5">2.5.1.59</ecNumber>
    </recommendedName>
    <alternativeName>
        <fullName evidence="15">CAAX farnesyltransferase subunit alpha</fullName>
    </alternativeName>
    <alternativeName>
        <fullName evidence="14">FTase-alpha</fullName>
    </alternativeName>
    <alternativeName>
        <fullName evidence="13">Ras proteins prenyltransferase subunit alpha</fullName>
    </alternativeName>
    <alternativeName>
        <fullName evidence="16">Type I protein geranyl-geranyltransferase subunit alpha</fullName>
    </alternativeName>
</protein>
<dbReference type="GO" id="GO:0005576">
    <property type="term" value="C:extracellular region"/>
    <property type="evidence" value="ECO:0007669"/>
    <property type="project" value="InterPro"/>
</dbReference>
<evidence type="ECO:0000256" key="16">
    <source>
        <dbReference type="ARBA" id="ARBA00043219"/>
    </source>
</evidence>
<evidence type="ECO:0000256" key="10">
    <source>
        <dbReference type="ARBA" id="ARBA00022842"/>
    </source>
</evidence>
<evidence type="ECO:0000256" key="4">
    <source>
        <dbReference type="ARBA" id="ARBA00009576"/>
    </source>
</evidence>
<evidence type="ECO:0000256" key="6">
    <source>
        <dbReference type="ARBA" id="ARBA00012702"/>
    </source>
</evidence>
<dbReference type="PANTHER" id="PTHR11129">
    <property type="entry name" value="PROTEIN FARNESYLTRANSFERASE ALPHA SUBUNIT/RAB GERANYLGERANYL TRANSFERASE ALPHA SUBUNIT"/>
    <property type="match status" value="1"/>
</dbReference>
<dbReference type="InterPro" id="IPR036686">
    <property type="entry name" value="Class_II_Hydrophobin_sf"/>
</dbReference>
<keyword evidence="9" id="KW-0677">Repeat</keyword>
<sequence length="592" mass="67164">MKLLTAAALFTLGLAAPVTESKSHNIATRAPFSCPGGLTNSSPMCCSVNVLGVLALDCQNVGPDGCTGAYKPNCCTLGLAGQGLVCNEQLIPWTKTSITPDTTPDAPPVTVGERSKQRYYQTNPVERRFEEVGFPGLTPAEKKTYTHSRLILPVANRQVSLSNKTDREYWKQVTKEGLPCRRLKNNYNWGTDKHGRDISTYRIEELKKRSLSQAKLTALNVLHRQFLLKRDAARSKGAELPQEDIDEEKKRRQEMAALKRELYGEIPGALSNDPEWDDVIPIPQEESQDALARIAYPDNYAEAVSYLRAVMASEEYSPRCLRLTEHVIGMNPGHYTVWLYRFKIVSALKLSVTDEIQWLNDVALNHLKNYQIWHHRQLLLDHHFANTLSSDAEAAKQFAKSETDFISRILAKDTKNYHVWSYRQYLITKLNYWSPFELATTQNMIEDDLRNNSAWSHRFFIVFSDPSHSTKGSASTEHDPKVPDSIIDREIAYAQEKIKLAPQNQSSWLYLRGVLAKGGRGLDTVGEFASQFFSNLGAEDEEVTSSHALDLMSEVYHKQGDIEKAKLCLKELSEKWDPVREGYWKYRLSELK</sequence>
<dbReference type="Pfam" id="PF01239">
    <property type="entry name" value="PPTA"/>
    <property type="match status" value="5"/>
</dbReference>
<gene>
    <name evidence="18" type="ORF">TGAM01_v204361</name>
</gene>
<accession>A0A2P4ZRD1</accession>
<proteinExistence type="inferred from homology"/>
<dbReference type="PROSITE" id="PS51147">
    <property type="entry name" value="PFTA"/>
    <property type="match status" value="5"/>
</dbReference>
<feature type="signal peptide" evidence="17">
    <location>
        <begin position="1"/>
        <end position="15"/>
    </location>
</feature>
<dbReference type="EC" id="2.5.1.58" evidence="6"/>
<dbReference type="SUPFAM" id="SSF101751">
    <property type="entry name" value="Hydrophobin II, HfbII"/>
    <property type="match status" value="1"/>
</dbReference>
<dbReference type="CDD" id="cd23508">
    <property type="entry name" value="hydrophobin_II"/>
    <property type="match status" value="1"/>
</dbReference>
<keyword evidence="8" id="KW-0808">Transferase</keyword>
<keyword evidence="7" id="KW-0637">Prenyltransferase</keyword>
<reference evidence="18 19" key="1">
    <citation type="journal article" date="2016" name="Genome Announc.">
        <title>Draft Whole-Genome Sequence of Trichoderma gamsii T6085, a Promising Biocontrol Agent of Fusarium Head Blight on Wheat.</title>
        <authorList>
            <person name="Baroncelli R."/>
            <person name="Zapparata A."/>
            <person name="Piaggeschi G."/>
            <person name="Sarrocco S."/>
            <person name="Vannacci G."/>
        </authorList>
    </citation>
    <scope>NUCLEOTIDE SEQUENCE [LARGE SCALE GENOMIC DNA]</scope>
    <source>
        <strain evidence="18 19">T6085</strain>
    </source>
</reference>
<dbReference type="GO" id="GO:0005965">
    <property type="term" value="C:protein farnesyltransferase complex"/>
    <property type="evidence" value="ECO:0007669"/>
    <property type="project" value="TreeGrafter"/>
</dbReference>